<dbReference type="EMBL" id="JACHEH010000005">
    <property type="protein sequence ID" value="MBB6168880.1"/>
    <property type="molecule type" value="Genomic_DNA"/>
</dbReference>
<evidence type="ECO:0000259" key="2">
    <source>
        <dbReference type="SMART" id="SM00822"/>
    </source>
</evidence>
<gene>
    <name evidence="3" type="ORF">HNQ73_002517</name>
</gene>
<keyword evidence="4" id="KW-1185">Reference proteome</keyword>
<dbReference type="CDD" id="cd05233">
    <property type="entry name" value="SDR_c"/>
    <property type="match status" value="1"/>
</dbReference>
<dbReference type="Proteomes" id="UP000588017">
    <property type="component" value="Unassembled WGS sequence"/>
</dbReference>
<proteinExistence type="inferred from homology"/>
<dbReference type="Gene3D" id="3.40.50.720">
    <property type="entry name" value="NAD(P)-binding Rossmann-like Domain"/>
    <property type="match status" value="1"/>
</dbReference>
<dbReference type="PRINTS" id="PR00080">
    <property type="entry name" value="SDRFAMILY"/>
</dbReference>
<comment type="similarity">
    <text evidence="1">Belongs to the short-chain dehydrogenases/reductases (SDR) family.</text>
</comment>
<evidence type="ECO:0000256" key="1">
    <source>
        <dbReference type="ARBA" id="ARBA00006484"/>
    </source>
</evidence>
<dbReference type="PRINTS" id="PR00081">
    <property type="entry name" value="GDHRDH"/>
</dbReference>
<dbReference type="PANTHER" id="PTHR42760">
    <property type="entry name" value="SHORT-CHAIN DEHYDROGENASES/REDUCTASES FAMILY MEMBER"/>
    <property type="match status" value="1"/>
</dbReference>
<dbReference type="SMART" id="SM00822">
    <property type="entry name" value="PKS_KR"/>
    <property type="match status" value="1"/>
</dbReference>
<dbReference type="GO" id="GO:0030497">
    <property type="term" value="P:fatty acid elongation"/>
    <property type="evidence" value="ECO:0007669"/>
    <property type="project" value="TreeGrafter"/>
</dbReference>
<evidence type="ECO:0000313" key="3">
    <source>
        <dbReference type="EMBL" id="MBB6168880.1"/>
    </source>
</evidence>
<dbReference type="RefSeq" id="WP_183335195.1">
    <property type="nucleotide sequence ID" value="NZ_BMHX01000005.1"/>
</dbReference>
<name>A0A841K9U4_9HYPH</name>
<evidence type="ECO:0000313" key="4">
    <source>
        <dbReference type="Proteomes" id="UP000588017"/>
    </source>
</evidence>
<dbReference type="PANTHER" id="PTHR42760:SF123">
    <property type="entry name" value="OXIDOREDUCTASE"/>
    <property type="match status" value="1"/>
</dbReference>
<organism evidence="3 4">
    <name type="scientific">Chelatococcus composti</name>
    <dbReference type="NCBI Taxonomy" id="1743235"/>
    <lineage>
        <taxon>Bacteria</taxon>
        <taxon>Pseudomonadati</taxon>
        <taxon>Pseudomonadota</taxon>
        <taxon>Alphaproteobacteria</taxon>
        <taxon>Hyphomicrobiales</taxon>
        <taxon>Chelatococcaceae</taxon>
        <taxon>Chelatococcus</taxon>
    </lineage>
</organism>
<dbReference type="FunFam" id="3.40.50.720:FF:000084">
    <property type="entry name" value="Short-chain dehydrogenase reductase"/>
    <property type="match status" value="1"/>
</dbReference>
<protein>
    <submittedName>
        <fullName evidence="3">NAD(P)-dependent dehydrogenase (Short-subunit alcohol dehydrogenase family)</fullName>
    </submittedName>
</protein>
<sequence length="251" mass="26032">MGNSKKGAVAVTGGASGIGLETARLLGERGYIVFLIDMRREALDAACRDLGLPAARGIACDVTDEAGIEAAVAAITAEHRLAGVVNCAGIAIDRPAVETSVADFRRIVDVNLTGCFIVSRAAARHWLAARQPGAIVNITSVSGLTGNKGRSAYGASKGGQNLLTLVMATELGAAGIRVNAVAPGPIDTPLTKVVHTEDVRRQWIERVPQRRYGTPREIAAAVAFLLSEEASYVNGQILAVDGGFIHAGLAP</sequence>
<reference evidence="3 4" key="1">
    <citation type="submission" date="2020-08" db="EMBL/GenBank/DDBJ databases">
        <title>Genomic Encyclopedia of Type Strains, Phase IV (KMG-IV): sequencing the most valuable type-strain genomes for metagenomic binning, comparative biology and taxonomic classification.</title>
        <authorList>
            <person name="Goeker M."/>
        </authorList>
    </citation>
    <scope>NUCLEOTIDE SEQUENCE [LARGE SCALE GENOMIC DNA]</scope>
    <source>
        <strain evidence="3 4">DSM 101465</strain>
    </source>
</reference>
<dbReference type="GO" id="GO:0016616">
    <property type="term" value="F:oxidoreductase activity, acting on the CH-OH group of donors, NAD or NADP as acceptor"/>
    <property type="evidence" value="ECO:0007669"/>
    <property type="project" value="TreeGrafter"/>
</dbReference>
<dbReference type="InterPro" id="IPR057326">
    <property type="entry name" value="KR_dom"/>
</dbReference>
<dbReference type="Pfam" id="PF13561">
    <property type="entry name" value="adh_short_C2"/>
    <property type="match status" value="1"/>
</dbReference>
<comment type="caution">
    <text evidence="3">The sequence shown here is derived from an EMBL/GenBank/DDBJ whole genome shotgun (WGS) entry which is preliminary data.</text>
</comment>
<dbReference type="InterPro" id="IPR036291">
    <property type="entry name" value="NAD(P)-bd_dom_sf"/>
</dbReference>
<feature type="domain" description="Ketoreductase" evidence="2">
    <location>
        <begin position="7"/>
        <end position="184"/>
    </location>
</feature>
<accession>A0A841K9U4</accession>
<dbReference type="InterPro" id="IPR002347">
    <property type="entry name" value="SDR_fam"/>
</dbReference>
<dbReference type="SUPFAM" id="SSF51735">
    <property type="entry name" value="NAD(P)-binding Rossmann-fold domains"/>
    <property type="match status" value="1"/>
</dbReference>
<dbReference type="AlphaFoldDB" id="A0A841K9U4"/>